<dbReference type="EnsemblBacteria" id="ABD40108">
    <property type="protein sequence ID" value="ABD40108"/>
    <property type="gene ID" value="Mhun_0338"/>
</dbReference>
<evidence type="ECO:0008006" key="4">
    <source>
        <dbReference type="Google" id="ProtNLM"/>
    </source>
</evidence>
<dbReference type="OrthoDB" id="71437at2157"/>
<dbReference type="InterPro" id="IPR011435">
    <property type="entry name" value="UmpAB"/>
</dbReference>
<sequence>MIYLPIADNIDHVIVDVIQALSPLVLFFLILQVLSLKLPKDYVINLLKGLLITLIGMVLFFQGVKIAFLPAGQRIGELCGTIEQTWLLIPFGFMLGFLSTYAEPSVRVLCYQVETSSNGYIKGSLILYALSIGVAISVGVGMIRILYGFPFLPIIFGGYLLVLILLRFCDSDFIGIAFDSGGFATGPMAVTFLMAFAVGVADSMGGRDPLLDGFGMISLIFLTPILMLLIIGIIFKMKKKEMYHDS</sequence>
<protein>
    <recommendedName>
        <fullName evidence="4">DUF1538 domain-containing protein</fullName>
    </recommendedName>
</protein>
<gene>
    <name evidence="2" type="ordered locus">Mhun_0338</name>
</gene>
<reference evidence="3" key="1">
    <citation type="journal article" date="2016" name="Stand. Genomic Sci.">
        <title>Complete genome sequence of Methanospirillum hungatei type strain JF1.</title>
        <authorList>
            <person name="Gunsalus R.P."/>
            <person name="Cook L.E."/>
            <person name="Crable B."/>
            <person name="Rohlin L."/>
            <person name="McDonald E."/>
            <person name="Mouttaki H."/>
            <person name="Sieber J.R."/>
            <person name="Poweleit N."/>
            <person name="Zhou H."/>
            <person name="Lapidus A.L."/>
            <person name="Daligault H.E."/>
            <person name="Land M."/>
            <person name="Gilna P."/>
            <person name="Ivanova N."/>
            <person name="Kyrpides N."/>
            <person name="Culley D.E."/>
            <person name="McInerney M.J."/>
        </authorList>
    </citation>
    <scope>NUCLEOTIDE SEQUENCE [LARGE SCALE GENOMIC DNA]</scope>
    <source>
        <strain evidence="3">ATCC 27890 / DSM 864 / NBRC 100397 / JF-1</strain>
    </source>
</reference>
<keyword evidence="1" id="KW-1133">Transmembrane helix</keyword>
<feature type="transmembrane region" description="Helical" evidence="1">
    <location>
        <begin position="151"/>
        <end position="169"/>
    </location>
</feature>
<proteinExistence type="predicted"/>
<accession>Q2FR42</accession>
<feature type="transmembrane region" description="Helical" evidence="1">
    <location>
        <begin position="84"/>
        <end position="104"/>
    </location>
</feature>
<dbReference type="Proteomes" id="UP000001941">
    <property type="component" value="Chromosome"/>
</dbReference>
<keyword evidence="3" id="KW-1185">Reference proteome</keyword>
<feature type="transmembrane region" description="Helical" evidence="1">
    <location>
        <begin position="12"/>
        <end position="34"/>
    </location>
</feature>
<dbReference type="InParanoid" id="Q2FR42"/>
<feature type="transmembrane region" description="Helical" evidence="1">
    <location>
        <begin position="46"/>
        <end position="64"/>
    </location>
</feature>
<evidence type="ECO:0000313" key="2">
    <source>
        <dbReference type="EMBL" id="ABD40108.1"/>
    </source>
</evidence>
<feature type="transmembrane region" description="Helical" evidence="1">
    <location>
        <begin position="181"/>
        <end position="201"/>
    </location>
</feature>
<dbReference type="Pfam" id="PF07556">
    <property type="entry name" value="DUF1538"/>
    <property type="match status" value="1"/>
</dbReference>
<dbReference type="GeneID" id="3923705"/>
<name>Q2FR42_METHJ</name>
<dbReference type="KEGG" id="mhu:Mhun_0338"/>
<keyword evidence="1" id="KW-0472">Membrane</keyword>
<dbReference type="STRING" id="323259.Mhun_0338"/>
<dbReference type="RefSeq" id="WP_011447403.1">
    <property type="nucleotide sequence ID" value="NC_007796.1"/>
</dbReference>
<dbReference type="EMBL" id="CP000254">
    <property type="protein sequence ID" value="ABD40108.1"/>
    <property type="molecule type" value="Genomic_DNA"/>
</dbReference>
<feature type="transmembrane region" description="Helical" evidence="1">
    <location>
        <begin position="213"/>
        <end position="235"/>
    </location>
</feature>
<dbReference type="eggNOG" id="arCOG03637">
    <property type="taxonomic scope" value="Archaea"/>
</dbReference>
<evidence type="ECO:0000256" key="1">
    <source>
        <dbReference type="SAM" id="Phobius"/>
    </source>
</evidence>
<dbReference type="AlphaFoldDB" id="Q2FR42"/>
<organism evidence="2 3">
    <name type="scientific">Methanospirillum hungatei JF-1 (strain ATCC 27890 / DSM 864 / NBRC 100397 / JF-1)</name>
    <dbReference type="NCBI Taxonomy" id="323259"/>
    <lineage>
        <taxon>Archaea</taxon>
        <taxon>Methanobacteriati</taxon>
        <taxon>Methanobacteriota</taxon>
        <taxon>Stenosarchaea group</taxon>
        <taxon>Methanomicrobia</taxon>
        <taxon>Methanomicrobiales</taxon>
        <taxon>Methanospirillaceae</taxon>
        <taxon>Methanospirillum</taxon>
    </lineage>
</organism>
<keyword evidence="1" id="KW-0812">Transmembrane</keyword>
<feature type="transmembrane region" description="Helical" evidence="1">
    <location>
        <begin position="125"/>
        <end position="145"/>
    </location>
</feature>
<evidence type="ECO:0000313" key="3">
    <source>
        <dbReference type="Proteomes" id="UP000001941"/>
    </source>
</evidence>
<dbReference type="HOGENOM" id="CLU_026769_0_0_2"/>